<dbReference type="PROSITE" id="PS00216">
    <property type="entry name" value="SUGAR_TRANSPORT_1"/>
    <property type="match status" value="1"/>
</dbReference>
<feature type="domain" description="Major facilitator superfamily (MFS) profile" evidence="9">
    <location>
        <begin position="87"/>
        <end position="498"/>
    </location>
</feature>
<evidence type="ECO:0000256" key="5">
    <source>
        <dbReference type="ARBA" id="ARBA00023136"/>
    </source>
</evidence>
<feature type="transmembrane region" description="Helical" evidence="8">
    <location>
        <begin position="357"/>
        <end position="377"/>
    </location>
</feature>
<accession>A0AAX4P2U3</accession>
<dbReference type="InterPro" id="IPR020846">
    <property type="entry name" value="MFS_dom"/>
</dbReference>
<feature type="compositionally biased region" description="Polar residues" evidence="7">
    <location>
        <begin position="25"/>
        <end position="35"/>
    </location>
</feature>
<evidence type="ECO:0000259" key="9">
    <source>
        <dbReference type="PROSITE" id="PS50850"/>
    </source>
</evidence>
<dbReference type="Pfam" id="PF00083">
    <property type="entry name" value="Sugar_tr"/>
    <property type="match status" value="1"/>
</dbReference>
<dbReference type="Proteomes" id="UP001472866">
    <property type="component" value="Chromosome 02"/>
</dbReference>
<protein>
    <submittedName>
        <fullName evidence="10">Plastidic glucose transporter</fullName>
    </submittedName>
</protein>
<keyword evidence="10" id="KW-0762">Sugar transport</keyword>
<feature type="transmembrane region" description="Helical" evidence="8">
    <location>
        <begin position="384"/>
        <end position="403"/>
    </location>
</feature>
<dbReference type="InterPro" id="IPR050360">
    <property type="entry name" value="MFS_Sugar_Transporters"/>
</dbReference>
<feature type="transmembrane region" description="Helical" evidence="8">
    <location>
        <begin position="409"/>
        <end position="432"/>
    </location>
</feature>
<dbReference type="Gene3D" id="1.20.1250.20">
    <property type="entry name" value="MFS general substrate transporter like domains"/>
    <property type="match status" value="1"/>
</dbReference>
<organism evidence="10 11">
    <name type="scientific">Chloropicon roscoffensis</name>
    <dbReference type="NCBI Taxonomy" id="1461544"/>
    <lineage>
        <taxon>Eukaryota</taxon>
        <taxon>Viridiplantae</taxon>
        <taxon>Chlorophyta</taxon>
        <taxon>Chloropicophyceae</taxon>
        <taxon>Chloropicales</taxon>
        <taxon>Chloropicaceae</taxon>
        <taxon>Chloropicon</taxon>
    </lineage>
</organism>
<evidence type="ECO:0000256" key="6">
    <source>
        <dbReference type="RuleBase" id="RU003346"/>
    </source>
</evidence>
<dbReference type="GO" id="GO:0005351">
    <property type="term" value="F:carbohydrate:proton symporter activity"/>
    <property type="evidence" value="ECO:0007669"/>
    <property type="project" value="TreeGrafter"/>
</dbReference>
<evidence type="ECO:0000256" key="7">
    <source>
        <dbReference type="SAM" id="MobiDB-lite"/>
    </source>
</evidence>
<dbReference type="GO" id="GO:0016020">
    <property type="term" value="C:membrane"/>
    <property type="evidence" value="ECO:0007669"/>
    <property type="project" value="UniProtKB-SubCell"/>
</dbReference>
<keyword evidence="6" id="KW-0813">Transport</keyword>
<dbReference type="InterPro" id="IPR003663">
    <property type="entry name" value="Sugar/inositol_transpt"/>
</dbReference>
<dbReference type="EMBL" id="CP151502">
    <property type="protein sequence ID" value="WZN60049.1"/>
    <property type="molecule type" value="Genomic_DNA"/>
</dbReference>
<feature type="transmembrane region" description="Helical" evidence="8">
    <location>
        <begin position="177"/>
        <end position="198"/>
    </location>
</feature>
<reference evidence="10 11" key="1">
    <citation type="submission" date="2024-03" db="EMBL/GenBank/DDBJ databases">
        <title>Complete genome sequence of the green alga Chloropicon roscoffensis RCC1871.</title>
        <authorList>
            <person name="Lemieux C."/>
            <person name="Pombert J.-F."/>
            <person name="Otis C."/>
            <person name="Turmel M."/>
        </authorList>
    </citation>
    <scope>NUCLEOTIDE SEQUENCE [LARGE SCALE GENOMIC DNA]</scope>
    <source>
        <strain evidence="10 11">RCC1871</strain>
    </source>
</reference>
<keyword evidence="3 8" id="KW-0812">Transmembrane</keyword>
<evidence type="ECO:0000256" key="3">
    <source>
        <dbReference type="ARBA" id="ARBA00022692"/>
    </source>
</evidence>
<feature type="transmembrane region" description="Helical" evidence="8">
    <location>
        <begin position="470"/>
        <end position="490"/>
    </location>
</feature>
<gene>
    <name evidence="10" type="ORF">HKI87_02g15770</name>
</gene>
<feature type="transmembrane region" description="Helical" evidence="8">
    <location>
        <begin position="444"/>
        <end position="464"/>
    </location>
</feature>
<evidence type="ECO:0000313" key="11">
    <source>
        <dbReference type="Proteomes" id="UP001472866"/>
    </source>
</evidence>
<evidence type="ECO:0000313" key="10">
    <source>
        <dbReference type="EMBL" id="WZN60049.1"/>
    </source>
</evidence>
<sequence>MQLALTRGGAARAGLRHHAKVAPLQRSTPSGSRQASRLRGNWRATPRMAFRRTGQTRRGVPNTAALSSGVEGLSPKGEFSPAFATSCVFASALGALCFGLNLSVINGPLEAIAGAGNLQAQGLIVSVLLVGATLGSILAGKAVDSIGRKSSLLLTGAFLLAGPLICVLGSGSLGPVVLGRGVVGVGVGLASSVVPQYIAEISPKHLRGTLGSVNQLTICFGILLGNVLNVLLSAHRWKFMFTLCALPPAGLVILALGFLPETPNFLVATGMVDKAEETARLLWGDSEQVAEAVAAAAAEHSGDGGITPMTEIFSAKHRKMLTICCMLFVFQQMSGINAIVFFSSILFGQAGFQNPALASLTIGAVNLFGTLGTCFLVERMGRKSLLGTSFSVMAVALLGMALGGGQSSVILGAMMVYTLGFALGAGAIPGIYVQEIGGDLRSQASSVAFTVHWLLNIAIGQAFLPLANALGMRAMFVCFSAVCCCALVFIHKFCVETKGKTFEEIKSLL</sequence>
<name>A0AAX4P2U3_9CHLO</name>
<dbReference type="SUPFAM" id="SSF103473">
    <property type="entry name" value="MFS general substrate transporter"/>
    <property type="match status" value="1"/>
</dbReference>
<feature type="transmembrane region" description="Helical" evidence="8">
    <location>
        <begin position="239"/>
        <end position="259"/>
    </location>
</feature>
<dbReference type="AlphaFoldDB" id="A0AAX4P2U3"/>
<comment type="similarity">
    <text evidence="2 6">Belongs to the major facilitator superfamily. Sugar transporter (TC 2.A.1.1) family.</text>
</comment>
<dbReference type="PANTHER" id="PTHR48022">
    <property type="entry name" value="PLASTIDIC GLUCOSE TRANSPORTER 4"/>
    <property type="match status" value="1"/>
</dbReference>
<keyword evidence="5 8" id="KW-0472">Membrane</keyword>
<feature type="compositionally biased region" description="Low complexity" evidence="7">
    <location>
        <begin position="1"/>
        <end position="13"/>
    </location>
</feature>
<feature type="transmembrane region" description="Helical" evidence="8">
    <location>
        <begin position="152"/>
        <end position="171"/>
    </location>
</feature>
<dbReference type="InterPro" id="IPR005829">
    <property type="entry name" value="Sugar_transporter_CS"/>
</dbReference>
<comment type="subcellular location">
    <subcellularLocation>
        <location evidence="1">Membrane</location>
        <topology evidence="1">Multi-pass membrane protein</topology>
    </subcellularLocation>
</comment>
<feature type="region of interest" description="Disordered" evidence="7">
    <location>
        <begin position="1"/>
        <end position="43"/>
    </location>
</feature>
<feature type="transmembrane region" description="Helical" evidence="8">
    <location>
        <begin position="82"/>
        <end position="102"/>
    </location>
</feature>
<dbReference type="PRINTS" id="PR00171">
    <property type="entry name" value="SUGRTRNSPORT"/>
</dbReference>
<dbReference type="PANTHER" id="PTHR48022:SF2">
    <property type="entry name" value="PLASTIDIC GLUCOSE TRANSPORTER 4"/>
    <property type="match status" value="1"/>
</dbReference>
<evidence type="ECO:0000256" key="2">
    <source>
        <dbReference type="ARBA" id="ARBA00010992"/>
    </source>
</evidence>
<evidence type="ECO:0000256" key="4">
    <source>
        <dbReference type="ARBA" id="ARBA00022989"/>
    </source>
</evidence>
<feature type="transmembrane region" description="Helical" evidence="8">
    <location>
        <begin position="122"/>
        <end position="140"/>
    </location>
</feature>
<feature type="transmembrane region" description="Helical" evidence="8">
    <location>
        <begin position="210"/>
        <end position="233"/>
    </location>
</feature>
<keyword evidence="4 8" id="KW-1133">Transmembrane helix</keyword>
<evidence type="ECO:0000256" key="1">
    <source>
        <dbReference type="ARBA" id="ARBA00004141"/>
    </source>
</evidence>
<dbReference type="InterPro" id="IPR036259">
    <property type="entry name" value="MFS_trans_sf"/>
</dbReference>
<feature type="transmembrane region" description="Helical" evidence="8">
    <location>
        <begin position="320"/>
        <end position="345"/>
    </location>
</feature>
<dbReference type="PROSITE" id="PS50850">
    <property type="entry name" value="MFS"/>
    <property type="match status" value="1"/>
</dbReference>
<dbReference type="NCBIfam" id="TIGR00879">
    <property type="entry name" value="SP"/>
    <property type="match status" value="1"/>
</dbReference>
<dbReference type="InterPro" id="IPR005828">
    <property type="entry name" value="MFS_sugar_transport-like"/>
</dbReference>
<dbReference type="PROSITE" id="PS00217">
    <property type="entry name" value="SUGAR_TRANSPORT_2"/>
    <property type="match status" value="1"/>
</dbReference>
<keyword evidence="11" id="KW-1185">Reference proteome</keyword>
<evidence type="ECO:0000256" key="8">
    <source>
        <dbReference type="SAM" id="Phobius"/>
    </source>
</evidence>
<proteinExistence type="inferred from homology"/>